<dbReference type="Pfam" id="PF13579">
    <property type="entry name" value="Glyco_trans_4_4"/>
    <property type="match status" value="1"/>
</dbReference>
<proteinExistence type="predicted"/>
<dbReference type="Pfam" id="PF00534">
    <property type="entry name" value="Glycos_transf_1"/>
    <property type="match status" value="1"/>
</dbReference>
<reference evidence="3 4" key="1">
    <citation type="submission" date="2019-08" db="EMBL/GenBank/DDBJ databases">
        <title>Marinobacter ZYF650 sp. nov., a marine bacterium isolated from seawater of the Mariana trench.</title>
        <authorList>
            <person name="Ahmad W."/>
        </authorList>
    </citation>
    <scope>NUCLEOTIDE SEQUENCE [LARGE SCALE GENOMIC DNA]</scope>
    <source>
        <strain evidence="3 4">ZYF650</strain>
    </source>
</reference>
<evidence type="ECO:0000259" key="2">
    <source>
        <dbReference type="Pfam" id="PF13579"/>
    </source>
</evidence>
<feature type="domain" description="Glycosyltransferase subfamily 4-like N-terminal" evidence="2">
    <location>
        <begin position="24"/>
        <end position="202"/>
    </location>
</feature>
<gene>
    <name evidence="3" type="ORF">FWJ25_04780</name>
</gene>
<dbReference type="GO" id="GO:1901135">
    <property type="term" value="P:carbohydrate derivative metabolic process"/>
    <property type="evidence" value="ECO:0007669"/>
    <property type="project" value="UniProtKB-ARBA"/>
</dbReference>
<dbReference type="InterPro" id="IPR001296">
    <property type="entry name" value="Glyco_trans_1"/>
</dbReference>
<dbReference type="PANTHER" id="PTHR12526:SF622">
    <property type="entry name" value="GLYCOSYLTRANSFERASE (GROUP I)"/>
    <property type="match status" value="1"/>
</dbReference>
<dbReference type="RefSeq" id="WP_149599131.1">
    <property type="nucleotide sequence ID" value="NZ_VTUU01000002.1"/>
</dbReference>
<feature type="domain" description="Glycosyl transferase family 1" evidence="1">
    <location>
        <begin position="222"/>
        <end position="384"/>
    </location>
</feature>
<dbReference type="Proteomes" id="UP000323161">
    <property type="component" value="Unassembled WGS sequence"/>
</dbReference>
<protein>
    <submittedName>
        <fullName evidence="3">Glycosyltransferase family 4 protein</fullName>
    </submittedName>
</protein>
<dbReference type="SUPFAM" id="SSF53756">
    <property type="entry name" value="UDP-Glycosyltransferase/glycogen phosphorylase"/>
    <property type="match status" value="1"/>
</dbReference>
<dbReference type="Gene3D" id="3.40.50.2000">
    <property type="entry name" value="Glycogen Phosphorylase B"/>
    <property type="match status" value="2"/>
</dbReference>
<sequence>MAKTIWIINQYASTPEYGYAGRHYYLGRELAKLGFNVYLITSAAHHLLREKPVFDSKFHFEKEGGLTVVWVKMPEYSEAHSQVRALGWFLFPWRIQSLAKRIKDRPDVVLCSSPSIFSFWGAKRLARRFGARLMFEVRDIWPLTLTEIGGHSRSHPFIRLMQKVEDQAYRDSERVISNLKNAVEHMVERGMEPRKFSWIPNGFSRDEVESEVPLDSSVLDQLPENKFVVGYTGTIGVANALDTLIDAAALLREEGDIVFLVVGGGKQKQELQSRVDAEGLKNICFIDPIPKVQIQAMLSHFDVCYLGWLDDPLYRFGIGANKIPEYLYAGKPVLHAYSGSCDPIAEASAGVSVAAGQPDKLAAAVMELYEMSASDRDALGKNGHNVAMETYEYGHLAKQLRDVMFSEGVT</sequence>
<dbReference type="AlphaFoldDB" id="A0A5B0VL50"/>
<keyword evidence="3" id="KW-0808">Transferase</keyword>
<dbReference type="EMBL" id="VTUU01000002">
    <property type="protein sequence ID" value="KAA1174709.1"/>
    <property type="molecule type" value="Genomic_DNA"/>
</dbReference>
<evidence type="ECO:0000313" key="3">
    <source>
        <dbReference type="EMBL" id="KAA1174709.1"/>
    </source>
</evidence>
<dbReference type="PANTHER" id="PTHR12526">
    <property type="entry name" value="GLYCOSYLTRANSFERASE"/>
    <property type="match status" value="1"/>
</dbReference>
<comment type="caution">
    <text evidence="3">The sequence shown here is derived from an EMBL/GenBank/DDBJ whole genome shotgun (WGS) entry which is preliminary data.</text>
</comment>
<dbReference type="InterPro" id="IPR028098">
    <property type="entry name" value="Glyco_trans_4-like_N"/>
</dbReference>
<organism evidence="3 4">
    <name type="scientific">Marinobacter salinexigens</name>
    <dbReference type="NCBI Taxonomy" id="2919747"/>
    <lineage>
        <taxon>Bacteria</taxon>
        <taxon>Pseudomonadati</taxon>
        <taxon>Pseudomonadota</taxon>
        <taxon>Gammaproteobacteria</taxon>
        <taxon>Pseudomonadales</taxon>
        <taxon>Marinobacteraceae</taxon>
        <taxon>Marinobacter</taxon>
    </lineage>
</organism>
<accession>A0A5B0VL50</accession>
<keyword evidence="4" id="KW-1185">Reference proteome</keyword>
<evidence type="ECO:0000313" key="4">
    <source>
        <dbReference type="Proteomes" id="UP000323161"/>
    </source>
</evidence>
<dbReference type="GO" id="GO:0016757">
    <property type="term" value="F:glycosyltransferase activity"/>
    <property type="evidence" value="ECO:0007669"/>
    <property type="project" value="InterPro"/>
</dbReference>
<name>A0A5B0VL50_9GAMM</name>
<evidence type="ECO:0000259" key="1">
    <source>
        <dbReference type="Pfam" id="PF00534"/>
    </source>
</evidence>
<dbReference type="CDD" id="cd03794">
    <property type="entry name" value="GT4_WbuB-like"/>
    <property type="match status" value="1"/>
</dbReference>